<organism evidence="3 4">
    <name type="scientific">Paenibacillus montanisoli</name>
    <dbReference type="NCBI Taxonomy" id="2081970"/>
    <lineage>
        <taxon>Bacteria</taxon>
        <taxon>Bacillati</taxon>
        <taxon>Bacillota</taxon>
        <taxon>Bacilli</taxon>
        <taxon>Bacillales</taxon>
        <taxon>Paenibacillaceae</taxon>
        <taxon>Paenibacillus</taxon>
    </lineage>
</organism>
<keyword evidence="4" id="KW-1185">Reference proteome</keyword>
<gene>
    <name evidence="3" type="ORF">DL346_09300</name>
</gene>
<dbReference type="Pfam" id="PF07940">
    <property type="entry name" value="Hepar_II_III_C"/>
    <property type="match status" value="1"/>
</dbReference>
<protein>
    <recommendedName>
        <fullName evidence="2">Heparinase II/III-like C-terminal domain-containing protein</fullName>
    </recommendedName>
</protein>
<dbReference type="GO" id="GO:0016829">
    <property type="term" value="F:lyase activity"/>
    <property type="evidence" value="ECO:0007669"/>
    <property type="project" value="InterPro"/>
</dbReference>
<name>A0A328U6M7_9BACL</name>
<dbReference type="Proteomes" id="UP000249260">
    <property type="component" value="Unassembled WGS sequence"/>
</dbReference>
<evidence type="ECO:0000313" key="4">
    <source>
        <dbReference type="Proteomes" id="UP000249260"/>
    </source>
</evidence>
<dbReference type="AlphaFoldDB" id="A0A328U6M7"/>
<sequence>MYEVNLEKRVDLFCAYAAPFSNWITKDNENAIFTICSASARIYNTVKTGLMMRGEPGMLHDRFEQLDLKAALLPRERILPFPKAEDRAAWEALLPETRNRWIALAETYIDYEWPALKVEHYRDYWRSGELHTRTRAIFERRSVLGILAIAECIEGQGRFMDQVINGIYVICEETTWVPPLHRLHAKENMLECMPDASDHIVELVTCATDDLLIWIRYTMQTWLDEASVRINRRIEKEVRDRLLDPYLKRDDYWWMGFNEGIRVNNWNPWCNSSALMGFLMIEEDSERRAEAVRKIMRSLDVFIGTYPSDGCCDEGPGYWGPSGGGLYVALELLATATNGVIDIFQEPLIQDIGNYIYKAHIHGRYFVNFADGDAMPLIGGDVMYRYGRSIGDPDLQRLGASLPEGEPVIHIWFEMYAQLQALFLERERLESGAKAPYVRDAWLPATQVMAARESEGSEEGLFLAAKGGHNLESHNHNDVGSFIVFVDGYPLFIDLGTEEYKAQTFGPDRYELWYLQSQYHNLPTVRGVLQQNGGQFRAKDAEYAKSLEVSRLSLDIADAYPDAAGIAEWRRSFMLCRGDEPYVEVTDQFRVKEATNAIFYSLVTPCEPIPAADGALRFEYAPDRWAVLTFDHAVLDAVVEPIDKMESRLKRNWGERMYRIVLHERMALEAGTRTISIRREQRR</sequence>
<dbReference type="SUPFAM" id="SSF48230">
    <property type="entry name" value="Chondroitin AC/alginate lyase"/>
    <property type="match status" value="1"/>
</dbReference>
<feature type="domain" description="Heparinase II/III-like C-terminal" evidence="2">
    <location>
        <begin position="464"/>
        <end position="623"/>
    </location>
</feature>
<evidence type="ECO:0000313" key="3">
    <source>
        <dbReference type="EMBL" id="RAP75646.1"/>
    </source>
</evidence>
<reference evidence="3 4" key="1">
    <citation type="submission" date="2018-06" db="EMBL/GenBank/DDBJ databases">
        <title>Paenibacillus montanisoli sp. nov., isolated from mountain area soil.</title>
        <authorList>
            <person name="Wu M."/>
        </authorList>
    </citation>
    <scope>NUCLEOTIDE SEQUENCE [LARGE SCALE GENOMIC DNA]</scope>
    <source>
        <strain evidence="3 4">RA17</strain>
    </source>
</reference>
<dbReference type="InterPro" id="IPR012480">
    <property type="entry name" value="Hepar_II_III_C"/>
</dbReference>
<dbReference type="InterPro" id="IPR008929">
    <property type="entry name" value="Chondroitin_lyas"/>
</dbReference>
<comment type="caution">
    <text evidence="3">The sequence shown here is derived from an EMBL/GenBank/DDBJ whole genome shotgun (WGS) entry which is preliminary data.</text>
</comment>
<dbReference type="GO" id="GO:0030313">
    <property type="term" value="C:cell envelope"/>
    <property type="evidence" value="ECO:0007669"/>
    <property type="project" value="UniProtKB-SubCell"/>
</dbReference>
<evidence type="ECO:0000256" key="1">
    <source>
        <dbReference type="ARBA" id="ARBA00004196"/>
    </source>
</evidence>
<dbReference type="Gene3D" id="2.70.98.70">
    <property type="match status" value="1"/>
</dbReference>
<dbReference type="EMBL" id="QLUW01000002">
    <property type="protein sequence ID" value="RAP75646.1"/>
    <property type="molecule type" value="Genomic_DNA"/>
</dbReference>
<evidence type="ECO:0000259" key="2">
    <source>
        <dbReference type="Pfam" id="PF07940"/>
    </source>
</evidence>
<dbReference type="Gene3D" id="1.50.10.100">
    <property type="entry name" value="Chondroitin AC/alginate lyase"/>
    <property type="match status" value="1"/>
</dbReference>
<accession>A0A328U6M7</accession>
<proteinExistence type="predicted"/>
<comment type="subcellular location">
    <subcellularLocation>
        <location evidence="1">Cell envelope</location>
    </subcellularLocation>
</comment>